<dbReference type="Proteomes" id="UP000324705">
    <property type="component" value="Chromosome 6B"/>
</dbReference>
<keyword evidence="2" id="KW-1185">Reference proteome</keyword>
<name>A0A9R0YTR0_TRITD</name>
<sequence>MATKCPPEYTCTKYINQGPCDAAKCMMDCVSSYKGAGEGQCFPQGCRLYLGGNYAVCAYFFLYGVPCPDNPPPSINRKTQSMWFSLDRLAGVEQSFLPWHEIPKSKCYLSLHLLP</sequence>
<organism evidence="1 2">
    <name type="scientific">Triticum turgidum subsp. durum</name>
    <name type="common">Durum wheat</name>
    <name type="synonym">Triticum durum</name>
    <dbReference type="NCBI Taxonomy" id="4567"/>
    <lineage>
        <taxon>Eukaryota</taxon>
        <taxon>Viridiplantae</taxon>
        <taxon>Streptophyta</taxon>
        <taxon>Embryophyta</taxon>
        <taxon>Tracheophyta</taxon>
        <taxon>Spermatophyta</taxon>
        <taxon>Magnoliopsida</taxon>
        <taxon>Liliopsida</taxon>
        <taxon>Poales</taxon>
        <taxon>Poaceae</taxon>
        <taxon>BOP clade</taxon>
        <taxon>Pooideae</taxon>
        <taxon>Triticodae</taxon>
        <taxon>Triticeae</taxon>
        <taxon>Triticinae</taxon>
        <taxon>Triticum</taxon>
    </lineage>
</organism>
<accession>A0A9R0YTR0</accession>
<reference evidence="1 2" key="1">
    <citation type="submission" date="2017-09" db="EMBL/GenBank/DDBJ databases">
        <authorList>
            <consortium name="International Durum Wheat Genome Sequencing Consortium (IDWGSC)"/>
            <person name="Milanesi L."/>
        </authorList>
    </citation>
    <scope>NUCLEOTIDE SEQUENCE [LARGE SCALE GENOMIC DNA]</scope>
    <source>
        <strain evidence="2">cv. Svevo</strain>
    </source>
</reference>
<proteinExistence type="predicted"/>
<evidence type="ECO:0000313" key="1">
    <source>
        <dbReference type="EMBL" id="VAI61546.1"/>
    </source>
</evidence>
<dbReference type="AlphaFoldDB" id="A0A9R0YTR0"/>
<dbReference type="EMBL" id="LT934122">
    <property type="protein sequence ID" value="VAI61546.1"/>
    <property type="molecule type" value="Genomic_DNA"/>
</dbReference>
<protein>
    <submittedName>
        <fullName evidence="1">Uncharacterized protein</fullName>
    </submittedName>
</protein>
<dbReference type="Gramene" id="TRITD6Bv1G195870.1">
    <property type="protein sequence ID" value="TRITD6Bv1G195870.1"/>
    <property type="gene ID" value="TRITD6Bv1G195870"/>
</dbReference>
<evidence type="ECO:0000313" key="2">
    <source>
        <dbReference type="Proteomes" id="UP000324705"/>
    </source>
</evidence>
<gene>
    <name evidence="1" type="ORF">TRITD_6Bv1G195870</name>
</gene>